<comment type="caution">
    <text evidence="2">The sequence shown here is derived from an EMBL/GenBank/DDBJ whole genome shotgun (WGS) entry which is preliminary data.</text>
</comment>
<reference evidence="2" key="1">
    <citation type="journal article" date="2014" name="Front. Microbiol.">
        <title>High frequency of phylogenetically diverse reductive dehalogenase-homologous genes in deep subseafloor sedimentary metagenomes.</title>
        <authorList>
            <person name="Kawai M."/>
            <person name="Futagami T."/>
            <person name="Toyoda A."/>
            <person name="Takaki Y."/>
            <person name="Nishi S."/>
            <person name="Hori S."/>
            <person name="Arai W."/>
            <person name="Tsubouchi T."/>
            <person name="Morono Y."/>
            <person name="Uchiyama I."/>
            <person name="Ito T."/>
            <person name="Fujiyama A."/>
            <person name="Inagaki F."/>
            <person name="Takami H."/>
        </authorList>
    </citation>
    <scope>NUCLEOTIDE SEQUENCE</scope>
    <source>
        <strain evidence="2">Expedition CK06-06</strain>
    </source>
</reference>
<evidence type="ECO:0000313" key="2">
    <source>
        <dbReference type="EMBL" id="GAG97209.1"/>
    </source>
</evidence>
<feature type="non-terminal residue" evidence="2">
    <location>
        <position position="1"/>
    </location>
</feature>
<name>X1BMQ0_9ZZZZ</name>
<organism evidence="2">
    <name type="scientific">marine sediment metagenome</name>
    <dbReference type="NCBI Taxonomy" id="412755"/>
    <lineage>
        <taxon>unclassified sequences</taxon>
        <taxon>metagenomes</taxon>
        <taxon>ecological metagenomes</taxon>
    </lineage>
</organism>
<evidence type="ECO:0000256" key="1">
    <source>
        <dbReference type="SAM" id="Phobius"/>
    </source>
</evidence>
<keyword evidence="1" id="KW-0812">Transmembrane</keyword>
<protein>
    <submittedName>
        <fullName evidence="2">Uncharacterized protein</fullName>
    </submittedName>
</protein>
<keyword evidence="1" id="KW-1133">Transmembrane helix</keyword>
<dbReference type="AlphaFoldDB" id="X1BMQ0"/>
<dbReference type="EMBL" id="BART01019867">
    <property type="protein sequence ID" value="GAG97209.1"/>
    <property type="molecule type" value="Genomic_DNA"/>
</dbReference>
<gene>
    <name evidence="2" type="ORF">S01H4_37052</name>
</gene>
<keyword evidence="1" id="KW-0472">Membrane</keyword>
<feature type="non-terminal residue" evidence="2">
    <location>
        <position position="293"/>
    </location>
</feature>
<sequence>SEKKIKPISISPRTRKVVASLVVFCMITMLIIVFVNRVEAANPVVVYTDPDDDSLFADTNDGDGVNWVINVSDADNDIDEVELWSNSSGSWAKFYDSNALGGVAYHNTSGQNGNWTGSWTTYYWNISANDGSWTNATYSFTTGYQWGDPQIAVLDDVLTYDDAVLLKNATGEYYLFYKNGYIDVKTSDTGANWSLEPKSADVDNNDIYSQSVYAAFTYNNSPYCLYYSTGYLYYGYWDGASWNNGSTEILQNYGSYYGFGADCVYYNGKWNLVCGYGEDSGAYVRLRYFTGTF</sequence>
<accession>X1BMQ0</accession>
<feature type="transmembrane region" description="Helical" evidence="1">
    <location>
        <begin position="17"/>
        <end position="35"/>
    </location>
</feature>
<proteinExistence type="predicted"/>